<proteinExistence type="predicted"/>
<comment type="caution">
    <text evidence="1">The sequence shown here is derived from an EMBL/GenBank/DDBJ whole genome shotgun (WGS) entry which is preliminary data.</text>
</comment>
<evidence type="ECO:0000313" key="2">
    <source>
        <dbReference type="Proteomes" id="UP000828390"/>
    </source>
</evidence>
<accession>A0A9D4BM65</accession>
<gene>
    <name evidence="1" type="ORF">DPMN_074954</name>
</gene>
<organism evidence="1 2">
    <name type="scientific">Dreissena polymorpha</name>
    <name type="common">Zebra mussel</name>
    <name type="synonym">Mytilus polymorpha</name>
    <dbReference type="NCBI Taxonomy" id="45954"/>
    <lineage>
        <taxon>Eukaryota</taxon>
        <taxon>Metazoa</taxon>
        <taxon>Spiralia</taxon>
        <taxon>Lophotrochozoa</taxon>
        <taxon>Mollusca</taxon>
        <taxon>Bivalvia</taxon>
        <taxon>Autobranchia</taxon>
        <taxon>Heteroconchia</taxon>
        <taxon>Euheterodonta</taxon>
        <taxon>Imparidentia</taxon>
        <taxon>Neoheterodontei</taxon>
        <taxon>Myida</taxon>
        <taxon>Dreissenoidea</taxon>
        <taxon>Dreissenidae</taxon>
        <taxon>Dreissena</taxon>
    </lineage>
</organism>
<reference evidence="1" key="1">
    <citation type="journal article" date="2019" name="bioRxiv">
        <title>The Genome of the Zebra Mussel, Dreissena polymorpha: A Resource for Invasive Species Research.</title>
        <authorList>
            <person name="McCartney M.A."/>
            <person name="Auch B."/>
            <person name="Kono T."/>
            <person name="Mallez S."/>
            <person name="Zhang Y."/>
            <person name="Obille A."/>
            <person name="Becker A."/>
            <person name="Abrahante J.E."/>
            <person name="Garbe J."/>
            <person name="Badalamenti J.P."/>
            <person name="Herman A."/>
            <person name="Mangelson H."/>
            <person name="Liachko I."/>
            <person name="Sullivan S."/>
            <person name="Sone E.D."/>
            <person name="Koren S."/>
            <person name="Silverstein K.A.T."/>
            <person name="Beckman K.B."/>
            <person name="Gohl D.M."/>
        </authorList>
    </citation>
    <scope>NUCLEOTIDE SEQUENCE</scope>
    <source>
        <strain evidence="1">Duluth1</strain>
        <tissue evidence="1">Whole animal</tissue>
    </source>
</reference>
<dbReference type="Proteomes" id="UP000828390">
    <property type="component" value="Unassembled WGS sequence"/>
</dbReference>
<dbReference type="EMBL" id="JAIWYP010000015">
    <property type="protein sequence ID" value="KAH3699991.1"/>
    <property type="molecule type" value="Genomic_DNA"/>
</dbReference>
<reference evidence="1" key="2">
    <citation type="submission" date="2020-11" db="EMBL/GenBank/DDBJ databases">
        <authorList>
            <person name="McCartney M.A."/>
            <person name="Auch B."/>
            <person name="Kono T."/>
            <person name="Mallez S."/>
            <person name="Becker A."/>
            <person name="Gohl D.M."/>
            <person name="Silverstein K.A.T."/>
            <person name="Koren S."/>
            <person name="Bechman K.B."/>
            <person name="Herman A."/>
            <person name="Abrahante J.E."/>
            <person name="Garbe J."/>
        </authorList>
    </citation>
    <scope>NUCLEOTIDE SEQUENCE</scope>
    <source>
        <strain evidence="1">Duluth1</strain>
        <tissue evidence="1">Whole animal</tissue>
    </source>
</reference>
<sequence length="69" mass="7835">MLTRTSRGWPYVNNRSVPRRRYSVCSTYQGNYSVVRAMAGDFKSRHIGGAALEERDEDLSQIVSTPLVQ</sequence>
<name>A0A9D4BM65_DREPO</name>
<dbReference type="AlphaFoldDB" id="A0A9D4BM65"/>
<evidence type="ECO:0000313" key="1">
    <source>
        <dbReference type="EMBL" id="KAH3699991.1"/>
    </source>
</evidence>
<protein>
    <submittedName>
        <fullName evidence="1">Uncharacterized protein</fullName>
    </submittedName>
</protein>
<keyword evidence="2" id="KW-1185">Reference proteome</keyword>